<reference evidence="1 2" key="1">
    <citation type="submission" date="2016-03" db="EMBL/GenBank/DDBJ databases">
        <title>EvidentialGene: Evidence-directed Construction of Genes on Genomes.</title>
        <authorList>
            <person name="Gilbert D.G."/>
            <person name="Choi J.-H."/>
            <person name="Mockaitis K."/>
            <person name="Colbourne J."/>
            <person name="Pfrender M."/>
        </authorList>
    </citation>
    <scope>NUCLEOTIDE SEQUENCE [LARGE SCALE GENOMIC DNA]</scope>
    <source>
        <strain evidence="1 2">Xinb3</strain>
        <tissue evidence="1">Complete organism</tissue>
    </source>
</reference>
<comment type="caution">
    <text evidence="1">The sequence shown here is derived from an EMBL/GenBank/DDBJ whole genome shotgun (WGS) entry which is preliminary data.</text>
</comment>
<proteinExistence type="predicted"/>
<dbReference type="EMBL" id="LRGB01000007">
    <property type="protein sequence ID" value="KZS21945.1"/>
    <property type="molecule type" value="Genomic_DNA"/>
</dbReference>
<name>A0A162T693_9CRUS</name>
<gene>
    <name evidence="1" type="ORF">APZ42_011094</name>
</gene>
<organism evidence="1 2">
    <name type="scientific">Daphnia magna</name>
    <dbReference type="NCBI Taxonomy" id="35525"/>
    <lineage>
        <taxon>Eukaryota</taxon>
        <taxon>Metazoa</taxon>
        <taxon>Ecdysozoa</taxon>
        <taxon>Arthropoda</taxon>
        <taxon>Crustacea</taxon>
        <taxon>Branchiopoda</taxon>
        <taxon>Diplostraca</taxon>
        <taxon>Cladocera</taxon>
        <taxon>Anomopoda</taxon>
        <taxon>Daphniidae</taxon>
        <taxon>Daphnia</taxon>
    </lineage>
</organism>
<evidence type="ECO:0000313" key="2">
    <source>
        <dbReference type="Proteomes" id="UP000076858"/>
    </source>
</evidence>
<dbReference type="Proteomes" id="UP000076858">
    <property type="component" value="Unassembled WGS sequence"/>
</dbReference>
<keyword evidence="2" id="KW-1185">Reference proteome</keyword>
<protein>
    <submittedName>
        <fullName evidence="1">Uncharacterized protein</fullName>
    </submittedName>
</protein>
<dbReference type="AlphaFoldDB" id="A0A162T693"/>
<evidence type="ECO:0000313" key="1">
    <source>
        <dbReference type="EMBL" id="KZS21945.1"/>
    </source>
</evidence>
<sequence>MMMMDLNRTSGCIPDLKTRAHELLYSFVFVFLRCRVCHLPRKILMKRVGIFLF</sequence>
<accession>A0A162T693</accession>